<dbReference type="Gene3D" id="3.60.21.10">
    <property type="match status" value="1"/>
</dbReference>
<dbReference type="RefSeq" id="WP_189585418.1">
    <property type="nucleotide sequence ID" value="NZ_BMYV01000002.1"/>
</dbReference>
<evidence type="ECO:0000256" key="3">
    <source>
        <dbReference type="ARBA" id="ARBA00022839"/>
    </source>
</evidence>
<keyword evidence="1" id="KW-0540">Nuclease</keyword>
<dbReference type="Pfam" id="PF00149">
    <property type="entry name" value="Metallophos"/>
    <property type="match status" value="1"/>
</dbReference>
<dbReference type="PANTHER" id="PTHR30337:SF0">
    <property type="entry name" value="NUCLEASE SBCCD SUBUNIT D"/>
    <property type="match status" value="1"/>
</dbReference>
<dbReference type="AlphaFoldDB" id="A0A918NIS9"/>
<keyword evidence="2" id="KW-0378">Hydrolase</keyword>
<feature type="domain" description="Calcineurin-like phosphoesterase" evidence="4">
    <location>
        <begin position="4"/>
        <end position="101"/>
    </location>
</feature>
<dbReference type="InterPro" id="IPR050535">
    <property type="entry name" value="DNA_Repair-Maintenance_Comp"/>
</dbReference>
<dbReference type="Proteomes" id="UP000600865">
    <property type="component" value="Unassembled WGS sequence"/>
</dbReference>
<dbReference type="PIRSF" id="PIRSF033093">
    <property type="entry name" value="UCP_ML1119"/>
    <property type="match status" value="1"/>
</dbReference>
<name>A0A918NIS9_9PROT</name>
<dbReference type="InterPro" id="IPR041796">
    <property type="entry name" value="Mre11_N"/>
</dbReference>
<dbReference type="InterPro" id="IPR004843">
    <property type="entry name" value="Calcineurin-like_PHP"/>
</dbReference>
<evidence type="ECO:0000313" key="5">
    <source>
        <dbReference type="EMBL" id="GGX70647.1"/>
    </source>
</evidence>
<evidence type="ECO:0000259" key="4">
    <source>
        <dbReference type="Pfam" id="PF00149"/>
    </source>
</evidence>
<sequence>MAFTFIHTADWQLGKSFGQFPAEIAGALRLARQTVIERIADVAREQGAAHVLVAGDVWDSAIPSNSTLRQPLAIMGEAKDVNWWLLPGNHDPDGSDGLWDRVDAVKPENVHLLRTPQPVEIEIGVFILPAPWTRIQHGQDLTVWMDTAQTPEGALRIGLAHGSVQGFGAEGDTDREIIPPTRAQTARLDYLALGDWHARREVNARLQYPGTPEPDRHKSGARGQVLAVTLAAETTPKTEAISTARYDWPVLTTALQPETVADEIESLRQTFSSGQPLRRTHARLDVSGKMTVSEWALFESFLDEMKGEMASFEIRGESDVSLVVVPEDIEALDAQGSVREAADVLLTQSEDPDISREDRQIASEALRLLFRYAGDSA</sequence>
<proteinExistence type="predicted"/>
<dbReference type="SUPFAM" id="SSF56300">
    <property type="entry name" value="Metallo-dependent phosphatases"/>
    <property type="match status" value="1"/>
</dbReference>
<dbReference type="GO" id="GO:0004527">
    <property type="term" value="F:exonuclease activity"/>
    <property type="evidence" value="ECO:0007669"/>
    <property type="project" value="UniProtKB-KW"/>
</dbReference>
<dbReference type="CDD" id="cd00840">
    <property type="entry name" value="MPP_Mre11_N"/>
    <property type="match status" value="1"/>
</dbReference>
<evidence type="ECO:0000256" key="2">
    <source>
        <dbReference type="ARBA" id="ARBA00022801"/>
    </source>
</evidence>
<reference evidence="5 6" key="1">
    <citation type="journal article" date="2014" name="Int. J. Syst. Evol. Microbiol.">
        <title>Complete genome sequence of Corynebacterium casei LMG S-19264T (=DSM 44701T), isolated from a smear-ripened cheese.</title>
        <authorList>
            <consortium name="US DOE Joint Genome Institute (JGI-PGF)"/>
            <person name="Walter F."/>
            <person name="Albersmeier A."/>
            <person name="Kalinowski J."/>
            <person name="Ruckert C."/>
        </authorList>
    </citation>
    <scope>NUCLEOTIDE SEQUENCE [LARGE SCALE GENOMIC DNA]</scope>
    <source>
        <strain evidence="5 6">KCTC 23968</strain>
    </source>
</reference>
<protein>
    <submittedName>
        <fullName evidence="5">Exonuclease</fullName>
    </submittedName>
</protein>
<keyword evidence="3 5" id="KW-0269">Exonuclease</keyword>
<comment type="caution">
    <text evidence="5">The sequence shown here is derived from an EMBL/GenBank/DDBJ whole genome shotgun (WGS) entry which is preliminary data.</text>
</comment>
<accession>A0A918NIS9</accession>
<evidence type="ECO:0000313" key="6">
    <source>
        <dbReference type="Proteomes" id="UP000600865"/>
    </source>
</evidence>
<dbReference type="EMBL" id="BMYV01000002">
    <property type="protein sequence ID" value="GGX70647.1"/>
    <property type="molecule type" value="Genomic_DNA"/>
</dbReference>
<dbReference type="InterPro" id="IPR014577">
    <property type="entry name" value="UCP033093_metalloPase"/>
</dbReference>
<organism evidence="5 6">
    <name type="scientific">Litorimonas cladophorae</name>
    <dbReference type="NCBI Taxonomy" id="1220491"/>
    <lineage>
        <taxon>Bacteria</taxon>
        <taxon>Pseudomonadati</taxon>
        <taxon>Pseudomonadota</taxon>
        <taxon>Alphaproteobacteria</taxon>
        <taxon>Maricaulales</taxon>
        <taxon>Robiginitomaculaceae</taxon>
    </lineage>
</organism>
<dbReference type="PANTHER" id="PTHR30337">
    <property type="entry name" value="COMPONENT OF ATP-DEPENDENT DSDNA EXONUCLEASE"/>
    <property type="match status" value="1"/>
</dbReference>
<dbReference type="InterPro" id="IPR029052">
    <property type="entry name" value="Metallo-depent_PP-like"/>
</dbReference>
<evidence type="ECO:0000256" key="1">
    <source>
        <dbReference type="ARBA" id="ARBA00022722"/>
    </source>
</evidence>
<keyword evidence="6" id="KW-1185">Reference proteome</keyword>
<gene>
    <name evidence="5" type="ORF">GCM10011309_20980</name>
</gene>